<proteinExistence type="predicted"/>
<dbReference type="Proteomes" id="UP001239462">
    <property type="component" value="Unassembled WGS sequence"/>
</dbReference>
<evidence type="ECO:0008006" key="3">
    <source>
        <dbReference type="Google" id="ProtNLM"/>
    </source>
</evidence>
<organism evidence="1 2">
    <name type="scientific">Roseiconus lacunae</name>
    <dbReference type="NCBI Taxonomy" id="2605694"/>
    <lineage>
        <taxon>Bacteria</taxon>
        <taxon>Pseudomonadati</taxon>
        <taxon>Planctomycetota</taxon>
        <taxon>Planctomycetia</taxon>
        <taxon>Pirellulales</taxon>
        <taxon>Pirellulaceae</taxon>
        <taxon>Roseiconus</taxon>
    </lineage>
</organism>
<accession>A0ABT7PJ57</accession>
<comment type="caution">
    <text evidence="1">The sequence shown here is derived from an EMBL/GenBank/DDBJ whole genome shotgun (WGS) entry which is preliminary data.</text>
</comment>
<evidence type="ECO:0000313" key="2">
    <source>
        <dbReference type="Proteomes" id="UP001239462"/>
    </source>
</evidence>
<evidence type="ECO:0000313" key="1">
    <source>
        <dbReference type="EMBL" id="MDM4016530.1"/>
    </source>
</evidence>
<keyword evidence="2" id="KW-1185">Reference proteome</keyword>
<sequence>MTQEDVAQAADVTVDFVVSAEAAVVTSKLGHLEAIGRVLGLRIDEMVSDPITVRPTEHVFASWPWSLSGFIQRHLMPIDGAYCVSEADVYRTVGAMRDSWEEHLKRSGEEVEQFLLADRLLDRERTRYIDRYVKIWKQNDETVLHATVDDRRVGVTVTLPVTEKAYNKLRRGEISFMDITGDDILPQSQFLVLDSGVEFPVGASVPAKKLSNAISFAIFYQIAVLAEDPMRDDFRMLTFAASPTNIQRLAAIGFVDHEVIMPIYGYQILEFMANNEDLKPEIRERSESIPFFAGMFRRWVIGDKALRRKRRMILRTLNIFRSLVKGRRDRSRRDVLAG</sequence>
<dbReference type="EMBL" id="JASZZN010000009">
    <property type="protein sequence ID" value="MDM4016530.1"/>
    <property type="molecule type" value="Genomic_DNA"/>
</dbReference>
<name>A0ABT7PJ57_9BACT</name>
<protein>
    <recommendedName>
        <fullName evidence="3">XRE family transcriptional regulator</fullName>
    </recommendedName>
</protein>
<gene>
    <name evidence="1" type="ORF">QTN89_13885</name>
</gene>
<reference evidence="1 2" key="1">
    <citation type="submission" date="2023-06" db="EMBL/GenBank/DDBJ databases">
        <title>Roseiconus lacunae JC819 isolated from Gulf of Mannar region, Tamil Nadu.</title>
        <authorList>
            <person name="Pk S."/>
            <person name="Ch S."/>
            <person name="Ch V.R."/>
        </authorList>
    </citation>
    <scope>NUCLEOTIDE SEQUENCE [LARGE SCALE GENOMIC DNA]</scope>
    <source>
        <strain evidence="1 2">JC819</strain>
    </source>
</reference>